<comment type="subunit">
    <text evidence="8">Homodimer. Forms a stable heterotetrameric complex of 2 MoeB and 2 MoaD during adenylation of MoaD.</text>
</comment>
<dbReference type="FunFam" id="3.40.50.720:FF:000033">
    <property type="entry name" value="Adenylyltransferase and sulfurtransferase MOCS3"/>
    <property type="match status" value="1"/>
</dbReference>
<dbReference type="PANTHER" id="PTHR10953">
    <property type="entry name" value="UBIQUITIN-ACTIVATING ENZYME E1"/>
    <property type="match status" value="1"/>
</dbReference>
<dbReference type="HOGENOM" id="CLU_013325_1_0_6"/>
<evidence type="ECO:0000313" key="16">
    <source>
        <dbReference type="Proteomes" id="UP000032430"/>
    </source>
</evidence>
<dbReference type="PROSITE" id="PS50206">
    <property type="entry name" value="RHODANESE_3"/>
    <property type="match status" value="1"/>
</dbReference>
<evidence type="ECO:0000256" key="3">
    <source>
        <dbReference type="ARBA" id="ARBA00022679"/>
    </source>
</evidence>
<dbReference type="InterPro" id="IPR035985">
    <property type="entry name" value="Ubiquitin-activating_enz"/>
</dbReference>
<dbReference type="GO" id="GO:0004792">
    <property type="term" value="F:thiosulfate-cyanide sulfurtransferase activity"/>
    <property type="evidence" value="ECO:0007669"/>
    <property type="project" value="TreeGrafter"/>
</dbReference>
<dbReference type="Pfam" id="PF00899">
    <property type="entry name" value="ThiF"/>
    <property type="match status" value="1"/>
</dbReference>
<evidence type="ECO:0000256" key="8">
    <source>
        <dbReference type="ARBA" id="ARBA00063809"/>
    </source>
</evidence>
<comment type="catalytic activity">
    <reaction evidence="6">
        <text>[molybdopterin-synthase sulfur-carrier protein]-C-terminal Gly-Gly + ATP + H(+) = [molybdopterin-synthase sulfur-carrier protein]-C-terminal Gly-Gly-AMP + diphosphate</text>
        <dbReference type="Rhea" id="RHEA:43616"/>
        <dbReference type="Rhea" id="RHEA-COMP:12159"/>
        <dbReference type="Rhea" id="RHEA-COMP:12202"/>
        <dbReference type="ChEBI" id="CHEBI:15378"/>
        <dbReference type="ChEBI" id="CHEBI:30616"/>
        <dbReference type="ChEBI" id="CHEBI:33019"/>
        <dbReference type="ChEBI" id="CHEBI:90618"/>
        <dbReference type="ChEBI" id="CHEBI:90778"/>
        <dbReference type="EC" id="2.7.7.80"/>
    </reaction>
</comment>
<keyword evidence="4" id="KW-0547">Nucleotide-binding</keyword>
<dbReference type="SMART" id="SM00450">
    <property type="entry name" value="RHOD"/>
    <property type="match status" value="1"/>
</dbReference>
<dbReference type="EMBL" id="LN614827">
    <property type="protein sequence ID" value="CEG55747.1"/>
    <property type="molecule type" value="Genomic_DNA"/>
</dbReference>
<evidence type="ECO:0000256" key="4">
    <source>
        <dbReference type="ARBA" id="ARBA00022741"/>
    </source>
</evidence>
<evidence type="ECO:0000259" key="14">
    <source>
        <dbReference type="PROSITE" id="PS50206"/>
    </source>
</evidence>
<dbReference type="RefSeq" id="WP_052673805.1">
    <property type="nucleotide sequence ID" value="NZ_LN614827.1"/>
</dbReference>
<evidence type="ECO:0000256" key="2">
    <source>
        <dbReference type="ARBA" id="ARBA00009919"/>
    </source>
</evidence>
<dbReference type="Proteomes" id="UP000032430">
    <property type="component" value="Chromosome I"/>
</dbReference>
<comment type="function">
    <text evidence="7">Catalyzes the adenylation by ATP of the carboxyl group of the C-terminal glycine of sulfur carrier protein MoaD.</text>
</comment>
<keyword evidence="5" id="KW-0067">ATP-binding</keyword>
<evidence type="ECO:0000256" key="13">
    <source>
        <dbReference type="ARBA" id="ARBA00078531"/>
    </source>
</evidence>
<dbReference type="InterPro" id="IPR036873">
    <property type="entry name" value="Rhodanese-like_dom_sf"/>
</dbReference>
<dbReference type="Pfam" id="PF00581">
    <property type="entry name" value="Rhodanese"/>
    <property type="match status" value="1"/>
</dbReference>
<dbReference type="Gene3D" id="3.40.250.10">
    <property type="entry name" value="Rhodanese-like domain"/>
    <property type="match status" value="1"/>
</dbReference>
<evidence type="ECO:0000313" key="15">
    <source>
        <dbReference type="EMBL" id="CEG55747.1"/>
    </source>
</evidence>
<dbReference type="GO" id="GO:0008641">
    <property type="term" value="F:ubiquitin-like modifier activating enzyme activity"/>
    <property type="evidence" value="ECO:0007669"/>
    <property type="project" value="InterPro"/>
</dbReference>
<dbReference type="CDD" id="cd00158">
    <property type="entry name" value="RHOD"/>
    <property type="match status" value="1"/>
</dbReference>
<sequence length="370" mass="40819">MHSLNQEELLRYSRHLPVIGKEGQTKLKNARVLCVGGGGLGCPALQYLAASGIGTLGIMDGDQIELSNLQRQILFTEQDIGRNKALVIGERLRSLNSHVSIEIYQHFLSAANASNIVADYDLVLDASDNYSTRYLLNSVCRSLEKPLISASIYQYEAQLSVFNYNRGPCYQCLYPAPPPANMSPNCSLSGVLGVLPGVAGCLQAMEAIKIILGSEHVLSGTLLSMDLLTMQFKHFDITKHDCTQHPSIEFHEHMNQCQAFLADIPEITASDLAQLLAADSDAIQLLDVREPYERDICHIGGTHMPLSSFSSQLAQRVLLQDKPIVVYCKSGMRSATVCQQLKNAGFQHISNLRGGIISWMETVNHRLTRY</sequence>
<dbReference type="Gene3D" id="3.40.50.720">
    <property type="entry name" value="NAD(P)-binding Rossmann-like Domain"/>
    <property type="match status" value="1"/>
</dbReference>
<dbReference type="CDD" id="cd00757">
    <property type="entry name" value="ThiF_MoeB_HesA_family"/>
    <property type="match status" value="1"/>
</dbReference>
<name>A0A098FZT7_9GAMM</name>
<accession>A0A098FZT7</accession>
<keyword evidence="16" id="KW-1185">Reference proteome</keyword>
<comment type="pathway">
    <text evidence="1">Cofactor biosynthesis; molybdopterin biosynthesis.</text>
</comment>
<dbReference type="InterPro" id="IPR045886">
    <property type="entry name" value="ThiF/MoeB/HesA"/>
</dbReference>
<dbReference type="STRING" id="1212491.LFA_0274"/>
<dbReference type="InterPro" id="IPR000594">
    <property type="entry name" value="ThiF_NAD_FAD-bd"/>
</dbReference>
<gene>
    <name evidence="15" type="ORF">LFA_0274</name>
</gene>
<dbReference type="GO" id="GO:0061605">
    <property type="term" value="F:molybdopterin-synthase adenylyltransferase activity"/>
    <property type="evidence" value="ECO:0007669"/>
    <property type="project" value="UniProtKB-EC"/>
</dbReference>
<dbReference type="AlphaFoldDB" id="A0A098FZT7"/>
<feature type="domain" description="Rhodanese" evidence="14">
    <location>
        <begin position="279"/>
        <end position="368"/>
    </location>
</feature>
<organism evidence="15 16">
    <name type="scientific">Legionella fallonii LLAP-10</name>
    <dbReference type="NCBI Taxonomy" id="1212491"/>
    <lineage>
        <taxon>Bacteria</taxon>
        <taxon>Pseudomonadati</taxon>
        <taxon>Pseudomonadota</taxon>
        <taxon>Gammaproteobacteria</taxon>
        <taxon>Legionellales</taxon>
        <taxon>Legionellaceae</taxon>
        <taxon>Legionella</taxon>
    </lineage>
</organism>
<evidence type="ECO:0000256" key="9">
    <source>
        <dbReference type="ARBA" id="ARBA00066884"/>
    </source>
</evidence>
<evidence type="ECO:0000256" key="5">
    <source>
        <dbReference type="ARBA" id="ARBA00022840"/>
    </source>
</evidence>
<dbReference type="SUPFAM" id="SSF69572">
    <property type="entry name" value="Activating enzymes of the ubiquitin-like proteins"/>
    <property type="match status" value="1"/>
</dbReference>
<evidence type="ECO:0000256" key="12">
    <source>
        <dbReference type="ARBA" id="ARBA00075328"/>
    </source>
</evidence>
<proteinExistence type="inferred from homology"/>
<evidence type="ECO:0000256" key="10">
    <source>
        <dbReference type="ARBA" id="ARBA00073635"/>
    </source>
</evidence>
<evidence type="ECO:0000256" key="1">
    <source>
        <dbReference type="ARBA" id="ARBA00005046"/>
    </source>
</evidence>
<protein>
    <recommendedName>
        <fullName evidence="10">Molybdopterin-synthase adenylyltransferase</fullName>
        <ecNumber evidence="9">2.7.7.80</ecNumber>
    </recommendedName>
    <alternativeName>
        <fullName evidence="13">MoaD protein adenylase</fullName>
    </alternativeName>
    <alternativeName>
        <fullName evidence="11">Molybdopterin-converting factor subunit 1 adenylase</fullName>
    </alternativeName>
    <alternativeName>
        <fullName evidence="12">Sulfur carrier protein MoaD adenylyltransferase</fullName>
    </alternativeName>
</protein>
<comment type="similarity">
    <text evidence="2">Belongs to the HesA/MoeB/ThiF family.</text>
</comment>
<dbReference type="KEGG" id="lfa:LFA_0274"/>
<keyword evidence="3 15" id="KW-0808">Transferase</keyword>
<evidence type="ECO:0000256" key="6">
    <source>
        <dbReference type="ARBA" id="ARBA00052218"/>
    </source>
</evidence>
<evidence type="ECO:0000256" key="11">
    <source>
        <dbReference type="ARBA" id="ARBA00075110"/>
    </source>
</evidence>
<dbReference type="GO" id="GO:0008146">
    <property type="term" value="F:sulfotransferase activity"/>
    <property type="evidence" value="ECO:0007669"/>
    <property type="project" value="TreeGrafter"/>
</dbReference>
<reference evidence="16" key="1">
    <citation type="submission" date="2014-09" db="EMBL/GenBank/DDBJ databases">
        <authorList>
            <person name="Gomez-Valero L."/>
        </authorList>
    </citation>
    <scope>NUCLEOTIDE SEQUENCE [LARGE SCALE GENOMIC DNA]</scope>
    <source>
        <strain evidence="16">ATCC700992</strain>
    </source>
</reference>
<dbReference type="OrthoDB" id="9804286at2"/>
<dbReference type="PANTHER" id="PTHR10953:SF102">
    <property type="entry name" value="ADENYLYLTRANSFERASE AND SULFURTRANSFERASE MOCS3"/>
    <property type="match status" value="1"/>
</dbReference>
<dbReference type="GO" id="GO:0005829">
    <property type="term" value="C:cytosol"/>
    <property type="evidence" value="ECO:0007669"/>
    <property type="project" value="TreeGrafter"/>
</dbReference>
<evidence type="ECO:0000256" key="7">
    <source>
        <dbReference type="ARBA" id="ARBA00055169"/>
    </source>
</evidence>
<dbReference type="EC" id="2.7.7.80" evidence="9"/>
<dbReference type="InterPro" id="IPR001763">
    <property type="entry name" value="Rhodanese-like_dom"/>
</dbReference>
<keyword evidence="15" id="KW-0548">Nucleotidyltransferase</keyword>
<dbReference type="GO" id="GO:0005524">
    <property type="term" value="F:ATP binding"/>
    <property type="evidence" value="ECO:0007669"/>
    <property type="project" value="UniProtKB-KW"/>
</dbReference>